<dbReference type="AlphaFoldDB" id="A0A0W0FD27"/>
<name>A0A0W0FD27_MONRR</name>
<dbReference type="GO" id="GO:0016787">
    <property type="term" value="F:hydrolase activity"/>
    <property type="evidence" value="ECO:0007669"/>
    <property type="project" value="UniProtKB-KW"/>
</dbReference>
<accession>A0A0W0FD27</accession>
<sequence length="116" mass="12893">MRINSTGESLEDLMVIIPAQEATAFENQDNIPPTSGGLDPLLNVLIGAISERAFKKTLRRTPMIPVGGLDTRIKPRWDYEKWKVLESRDQVTPTVSQVPVLAPAQPVTLLPLHRLL</sequence>
<organism evidence="1 2">
    <name type="scientific">Moniliophthora roreri</name>
    <name type="common">Frosty pod rot fungus</name>
    <name type="synonym">Monilia roreri</name>
    <dbReference type="NCBI Taxonomy" id="221103"/>
    <lineage>
        <taxon>Eukaryota</taxon>
        <taxon>Fungi</taxon>
        <taxon>Dikarya</taxon>
        <taxon>Basidiomycota</taxon>
        <taxon>Agaricomycotina</taxon>
        <taxon>Agaricomycetes</taxon>
        <taxon>Agaricomycetidae</taxon>
        <taxon>Agaricales</taxon>
        <taxon>Marasmiineae</taxon>
        <taxon>Marasmiaceae</taxon>
        <taxon>Moniliophthora</taxon>
    </lineage>
</organism>
<evidence type="ECO:0000313" key="1">
    <source>
        <dbReference type="EMBL" id="KTB34195.1"/>
    </source>
</evidence>
<comment type="caution">
    <text evidence="1">The sequence shown here is derived from an EMBL/GenBank/DDBJ whole genome shotgun (WGS) entry which is preliminary data.</text>
</comment>
<dbReference type="EMBL" id="LATX01002111">
    <property type="protein sequence ID" value="KTB34195.1"/>
    <property type="molecule type" value="Genomic_DNA"/>
</dbReference>
<evidence type="ECO:0000313" key="2">
    <source>
        <dbReference type="Proteomes" id="UP000054988"/>
    </source>
</evidence>
<proteinExistence type="predicted"/>
<reference evidence="1 2" key="1">
    <citation type="submission" date="2015-12" db="EMBL/GenBank/DDBJ databases">
        <title>Draft genome sequence of Moniliophthora roreri, the causal agent of frosty pod rot of cacao.</title>
        <authorList>
            <person name="Aime M.C."/>
            <person name="Diaz-Valderrama J.R."/>
            <person name="Kijpornyongpan T."/>
            <person name="Phillips-Mora W."/>
        </authorList>
    </citation>
    <scope>NUCLEOTIDE SEQUENCE [LARGE SCALE GENOMIC DNA]</scope>
    <source>
        <strain evidence="1 2">MCA 2952</strain>
    </source>
</reference>
<gene>
    <name evidence="1" type="ORF">WG66_13241</name>
</gene>
<dbReference type="Proteomes" id="UP000054988">
    <property type="component" value="Unassembled WGS sequence"/>
</dbReference>
<keyword evidence="1" id="KW-0378">Hydrolase</keyword>
<protein>
    <submittedName>
        <fullName evidence="1">Putative ubiquitin carboxyl-terminal hydrolase 4</fullName>
    </submittedName>
</protein>